<reference evidence="3" key="1">
    <citation type="journal article" date="2010" name="Genome Biol.">
        <title>Genome sequence of the necrotrophic plant pathogen Pythium ultimum reveals original pathogenicity mechanisms and effector repertoire.</title>
        <authorList>
            <person name="Levesque C.A."/>
            <person name="Brouwer H."/>
            <person name="Cano L."/>
            <person name="Hamilton J.P."/>
            <person name="Holt C."/>
            <person name="Huitema E."/>
            <person name="Raffaele S."/>
            <person name="Robideau G.P."/>
            <person name="Thines M."/>
            <person name="Win J."/>
            <person name="Zerillo M.M."/>
            <person name="Beakes G.W."/>
            <person name="Boore J.L."/>
            <person name="Busam D."/>
            <person name="Dumas B."/>
            <person name="Ferriera S."/>
            <person name="Fuerstenberg S.I."/>
            <person name="Gachon C.M."/>
            <person name="Gaulin E."/>
            <person name="Govers F."/>
            <person name="Grenville-Briggs L."/>
            <person name="Horner N."/>
            <person name="Hostetler J."/>
            <person name="Jiang R.H."/>
            <person name="Johnson J."/>
            <person name="Krajaejun T."/>
            <person name="Lin H."/>
            <person name="Meijer H.J."/>
            <person name="Moore B."/>
            <person name="Morris P."/>
            <person name="Phuntmart V."/>
            <person name="Puiu D."/>
            <person name="Shetty J."/>
            <person name="Stajich J.E."/>
            <person name="Tripathy S."/>
            <person name="Wawra S."/>
            <person name="van West P."/>
            <person name="Whitty B.R."/>
            <person name="Coutinho P.M."/>
            <person name="Henrissat B."/>
            <person name="Martin F."/>
            <person name="Thomas P.D."/>
            <person name="Tyler B.M."/>
            <person name="De Vries R.P."/>
            <person name="Kamoun S."/>
            <person name="Yandell M."/>
            <person name="Tisserat N."/>
            <person name="Buell C.R."/>
        </authorList>
    </citation>
    <scope>NUCLEOTIDE SEQUENCE</scope>
    <source>
        <strain evidence="3">DAOM:BR144</strain>
    </source>
</reference>
<dbReference type="InParanoid" id="K3WGM0"/>
<keyword evidence="1" id="KW-0472">Membrane</keyword>
<dbReference type="EnsemblProtists" id="PYU1_T004111">
    <property type="protein sequence ID" value="PYU1_T004111"/>
    <property type="gene ID" value="PYU1_G004101"/>
</dbReference>
<keyword evidence="3" id="KW-1185">Reference proteome</keyword>
<reference evidence="3" key="2">
    <citation type="submission" date="2010-04" db="EMBL/GenBank/DDBJ databases">
        <authorList>
            <person name="Buell R."/>
            <person name="Hamilton J."/>
            <person name="Hostetler J."/>
        </authorList>
    </citation>
    <scope>NUCLEOTIDE SEQUENCE [LARGE SCALE GENOMIC DNA]</scope>
    <source>
        <strain evidence="3">DAOM:BR144</strain>
    </source>
</reference>
<accession>K3WGM0</accession>
<name>K3WGM0_GLOUD</name>
<evidence type="ECO:0000313" key="2">
    <source>
        <dbReference type="EnsemblProtists" id="PYU1_T004111"/>
    </source>
</evidence>
<dbReference type="EMBL" id="GL376567">
    <property type="status" value="NOT_ANNOTATED_CDS"/>
    <property type="molecule type" value="Genomic_DNA"/>
</dbReference>
<protein>
    <submittedName>
        <fullName evidence="2">Uncharacterized protein</fullName>
    </submittedName>
</protein>
<evidence type="ECO:0000313" key="3">
    <source>
        <dbReference type="Proteomes" id="UP000019132"/>
    </source>
</evidence>
<dbReference type="Proteomes" id="UP000019132">
    <property type="component" value="Unassembled WGS sequence"/>
</dbReference>
<feature type="transmembrane region" description="Helical" evidence="1">
    <location>
        <begin position="12"/>
        <end position="37"/>
    </location>
</feature>
<reference evidence="2" key="3">
    <citation type="submission" date="2015-02" db="UniProtKB">
        <authorList>
            <consortium name="EnsemblProtists"/>
        </authorList>
    </citation>
    <scope>IDENTIFICATION</scope>
    <source>
        <strain evidence="2">DAOM BR144</strain>
    </source>
</reference>
<dbReference type="HOGENOM" id="CLU_1638790_0_0_1"/>
<dbReference type="AlphaFoldDB" id="K3WGM0"/>
<keyword evidence="1" id="KW-0812">Transmembrane</keyword>
<dbReference type="VEuPathDB" id="FungiDB:PYU1_G004101"/>
<evidence type="ECO:0000256" key="1">
    <source>
        <dbReference type="SAM" id="Phobius"/>
    </source>
</evidence>
<sequence length="162" mass="18240">MSRFVTVLHSAFVLWWVTLILVYAVTAAPFSFFAYLYEVVLVHKLNYLAVSLRDCHIGPARDTFPTITVFLGLTAPSHGLAILRMLAASLFYRSFAFLIEPHDLKTVIYRLLGLKLGPDSASVITLPTQARSLLDRLFGVDGKYFYLVLFCREIGEMSLQTS</sequence>
<organism evidence="2 3">
    <name type="scientific">Globisporangium ultimum (strain ATCC 200006 / CBS 805.95 / DAOM BR144)</name>
    <name type="common">Pythium ultimum</name>
    <dbReference type="NCBI Taxonomy" id="431595"/>
    <lineage>
        <taxon>Eukaryota</taxon>
        <taxon>Sar</taxon>
        <taxon>Stramenopiles</taxon>
        <taxon>Oomycota</taxon>
        <taxon>Peronosporomycetes</taxon>
        <taxon>Pythiales</taxon>
        <taxon>Pythiaceae</taxon>
        <taxon>Globisporangium</taxon>
    </lineage>
</organism>
<proteinExistence type="predicted"/>
<keyword evidence="1" id="KW-1133">Transmembrane helix</keyword>